<dbReference type="EMBL" id="SOJN01000075">
    <property type="protein sequence ID" value="TET45819.1"/>
    <property type="molecule type" value="Genomic_DNA"/>
</dbReference>
<dbReference type="GO" id="GO:0008654">
    <property type="term" value="P:phospholipid biosynthetic process"/>
    <property type="evidence" value="ECO:0007669"/>
    <property type="project" value="UniProtKB-KW"/>
</dbReference>
<keyword evidence="3" id="KW-0808">Transferase</keyword>
<dbReference type="HAMAP" id="MF_00112">
    <property type="entry name" value="GGGP_HepGP_synthase"/>
    <property type="match status" value="1"/>
</dbReference>
<dbReference type="CDD" id="cd02812">
    <property type="entry name" value="PcrB_like"/>
    <property type="match status" value="1"/>
</dbReference>
<dbReference type="Proteomes" id="UP000315525">
    <property type="component" value="Unassembled WGS sequence"/>
</dbReference>
<evidence type="ECO:0000313" key="12">
    <source>
        <dbReference type="Proteomes" id="UP000315525"/>
    </source>
</evidence>
<dbReference type="GO" id="GO:0006650">
    <property type="term" value="P:glycerophospholipid metabolic process"/>
    <property type="evidence" value="ECO:0007669"/>
    <property type="project" value="InterPro"/>
</dbReference>
<keyword evidence="4" id="KW-0479">Metal-binding</keyword>
<evidence type="ECO:0000256" key="5">
    <source>
        <dbReference type="ARBA" id="ARBA00022842"/>
    </source>
</evidence>
<comment type="catalytic activity">
    <reaction evidence="9">
        <text>sn-glycerol 1-phosphate + (2E,6E,10E)-geranylgeranyl diphosphate = sn-3-O-(geranylgeranyl)glycerol 1-phosphate + diphosphate</text>
        <dbReference type="Rhea" id="RHEA:23404"/>
        <dbReference type="ChEBI" id="CHEBI:33019"/>
        <dbReference type="ChEBI" id="CHEBI:57677"/>
        <dbReference type="ChEBI" id="CHEBI:57685"/>
        <dbReference type="ChEBI" id="CHEBI:58756"/>
        <dbReference type="EC" id="2.5.1.41"/>
    </reaction>
</comment>
<proteinExistence type="inferred from homology"/>
<evidence type="ECO:0000256" key="10">
    <source>
        <dbReference type="NCBIfam" id="TIGR01769"/>
    </source>
</evidence>
<organism evidence="11 12">
    <name type="scientific">candidate division TA06 bacterium</name>
    <dbReference type="NCBI Taxonomy" id="2250710"/>
    <lineage>
        <taxon>Bacteria</taxon>
        <taxon>Bacteria division TA06</taxon>
    </lineage>
</organism>
<keyword evidence="2" id="KW-0444">Lipid biosynthesis</keyword>
<keyword evidence="5" id="KW-0460">Magnesium</keyword>
<evidence type="ECO:0000313" key="11">
    <source>
        <dbReference type="EMBL" id="TET45819.1"/>
    </source>
</evidence>
<evidence type="ECO:0000256" key="7">
    <source>
        <dbReference type="ARBA" id="ARBA00023209"/>
    </source>
</evidence>
<comment type="caution">
    <text evidence="11">The sequence shown here is derived from an EMBL/GenBank/DDBJ whole genome shotgun (WGS) entry which is preliminary data.</text>
</comment>
<dbReference type="GO" id="GO:0005737">
    <property type="term" value="C:cytoplasm"/>
    <property type="evidence" value="ECO:0007669"/>
    <property type="project" value="InterPro"/>
</dbReference>
<reference evidence="11 12" key="1">
    <citation type="submission" date="2019-03" db="EMBL/GenBank/DDBJ databases">
        <title>Metabolic potential of uncultured bacteria and archaea associated with petroleum seepage in deep-sea sediments.</title>
        <authorList>
            <person name="Dong X."/>
            <person name="Hubert C."/>
        </authorList>
    </citation>
    <scope>NUCLEOTIDE SEQUENCE [LARGE SCALE GENOMIC DNA]</scope>
    <source>
        <strain evidence="11">E44_bin18</strain>
    </source>
</reference>
<dbReference type="NCBIfam" id="TIGR01768">
    <property type="entry name" value="GGGP-family"/>
    <property type="match status" value="1"/>
</dbReference>
<keyword evidence="6" id="KW-0443">Lipid metabolism</keyword>
<dbReference type="InterPro" id="IPR038597">
    <property type="entry name" value="GGGP/HepGP_synthase_sf"/>
</dbReference>
<dbReference type="PANTHER" id="PTHR21235:SF22">
    <property type="entry name" value="GERANYLGERANYLGLYCERYL PHOSPHATE SYNTHASE"/>
    <property type="match status" value="1"/>
</dbReference>
<evidence type="ECO:0000256" key="6">
    <source>
        <dbReference type="ARBA" id="ARBA00023098"/>
    </source>
</evidence>
<evidence type="ECO:0000256" key="3">
    <source>
        <dbReference type="ARBA" id="ARBA00022679"/>
    </source>
</evidence>
<dbReference type="NCBIfam" id="NF003198">
    <property type="entry name" value="PRK04169.1-2"/>
    <property type="match status" value="1"/>
</dbReference>
<keyword evidence="7" id="KW-0594">Phospholipid biosynthesis</keyword>
<dbReference type="GO" id="GO:0000287">
    <property type="term" value="F:magnesium ion binding"/>
    <property type="evidence" value="ECO:0007669"/>
    <property type="project" value="InterPro"/>
</dbReference>
<keyword evidence="8" id="KW-1208">Phospholipid metabolism</keyword>
<dbReference type="AlphaFoldDB" id="A0A523UTY6"/>
<evidence type="ECO:0000256" key="9">
    <source>
        <dbReference type="ARBA" id="ARBA00047288"/>
    </source>
</evidence>
<dbReference type="InterPro" id="IPR008205">
    <property type="entry name" value="GGGP_HepGP_synthase"/>
</dbReference>
<evidence type="ECO:0000256" key="1">
    <source>
        <dbReference type="ARBA" id="ARBA00012676"/>
    </source>
</evidence>
<evidence type="ECO:0000256" key="2">
    <source>
        <dbReference type="ARBA" id="ARBA00022516"/>
    </source>
</evidence>
<dbReference type="PANTHER" id="PTHR21235">
    <property type="entry name" value="IMIDAZOLE GLYCEROL PHOSPHATE SYNTHASE SUBUNIT HISF/H IGP SYNTHASE SUBUNIT HISF/H"/>
    <property type="match status" value="1"/>
</dbReference>
<name>A0A523UTY6_UNCT6</name>
<dbReference type="InterPro" id="IPR010946">
    <property type="entry name" value="GGGP_synth"/>
</dbReference>
<dbReference type="InterPro" id="IPR050064">
    <property type="entry name" value="IGPS_HisA/HisF"/>
</dbReference>
<dbReference type="GO" id="GO:0047294">
    <property type="term" value="F:phosphoglycerol geranylgeranyltransferase activity"/>
    <property type="evidence" value="ECO:0007669"/>
    <property type="project" value="UniProtKB-UniRule"/>
</dbReference>
<evidence type="ECO:0000256" key="4">
    <source>
        <dbReference type="ARBA" id="ARBA00022723"/>
    </source>
</evidence>
<dbReference type="EC" id="2.5.1.41" evidence="1 10"/>
<protein>
    <recommendedName>
        <fullName evidence="1 10">Phosphoglycerol geranylgeranyltransferase</fullName>
        <ecNumber evidence="1 10">2.5.1.41</ecNumber>
    </recommendedName>
</protein>
<dbReference type="Pfam" id="PF01884">
    <property type="entry name" value="PcrB"/>
    <property type="match status" value="1"/>
</dbReference>
<sequence>MESQSGSVFKYLMDSVRKNGAGYFVLLDPEGRYSLRIEDVVTSITKNGADAILIGGSSVRRRIFDDFVTKVKSNTNLPIIVFPGNADQLNENADAVFFLSLVSGRNPRYLIEEHVKAAPIIREMGLETIPVGYIIVGSGSQTSVAVESRTDPIDRDDIDCAVAHALAAKYLGMRMIYMDAGSGAKLSVPEKMIEKVKSETGLPLIIGGGIRSPENASKKVEAGADFVVTGNMIEQDPTLVAEFRQAIHRKPEN</sequence>
<dbReference type="NCBIfam" id="TIGR01769">
    <property type="entry name" value="GGGP"/>
    <property type="match status" value="1"/>
</dbReference>
<accession>A0A523UTY6</accession>
<evidence type="ECO:0000256" key="8">
    <source>
        <dbReference type="ARBA" id="ARBA00023264"/>
    </source>
</evidence>
<dbReference type="GO" id="GO:0000107">
    <property type="term" value="F:imidazoleglycerol-phosphate synthase activity"/>
    <property type="evidence" value="ECO:0007669"/>
    <property type="project" value="TreeGrafter"/>
</dbReference>
<gene>
    <name evidence="11" type="ORF">E3J62_06525</name>
</gene>
<dbReference type="SUPFAM" id="SSF51395">
    <property type="entry name" value="FMN-linked oxidoreductases"/>
    <property type="match status" value="1"/>
</dbReference>
<dbReference type="Gene3D" id="3.20.20.390">
    <property type="entry name" value="FMN-linked oxidoreductases"/>
    <property type="match status" value="1"/>
</dbReference>